<evidence type="ECO:0000313" key="2">
    <source>
        <dbReference type="EMBL" id="NMM99594.1"/>
    </source>
</evidence>
<reference evidence="2 3" key="1">
    <citation type="submission" date="2020-02" db="EMBL/GenBank/DDBJ databases">
        <title>Characterization of phylogenetic diversity of novel bifidobacterial species isolated in Czech ZOOs.</title>
        <authorList>
            <person name="Lugli G.A."/>
            <person name="Vera N.B."/>
            <person name="Ventura M."/>
        </authorList>
    </citation>
    <scope>NUCLEOTIDE SEQUENCE [LARGE SCALE GENOMIC DNA]</scope>
    <source>
        <strain evidence="2 3">DSM 109958</strain>
    </source>
</reference>
<feature type="transmembrane region" description="Helical" evidence="1">
    <location>
        <begin position="7"/>
        <end position="32"/>
    </location>
</feature>
<keyword evidence="1" id="KW-0812">Transmembrane</keyword>
<dbReference type="RefSeq" id="WP_169274762.1">
    <property type="nucleotide sequence ID" value="NZ_JAAIIH010000001.1"/>
</dbReference>
<feature type="transmembrane region" description="Helical" evidence="1">
    <location>
        <begin position="116"/>
        <end position="133"/>
    </location>
</feature>
<keyword evidence="1" id="KW-0472">Membrane</keyword>
<keyword evidence="1" id="KW-1133">Transmembrane helix</keyword>
<dbReference type="AlphaFoldDB" id="A0A7Y0F054"/>
<feature type="transmembrane region" description="Helical" evidence="1">
    <location>
        <begin position="52"/>
        <end position="77"/>
    </location>
</feature>
<name>A0A7Y0F054_9BIFI</name>
<evidence type="ECO:0000313" key="3">
    <source>
        <dbReference type="Proteomes" id="UP000588277"/>
    </source>
</evidence>
<sequence>MRRGLRITSVVMIAAAVAYAVAAGLLFARSSVFDVDKLMFNTPNALITGEDAIVPFGAAFVAAALILAVSGVLGLLASTGENKVLLTVFQAITWVTMVLVLLVVLFNVLAVRTDNLLLLIATAALFGVGADLAQRVKREIRIAEGKRYKGHQPNGGRNGRQGRSK</sequence>
<accession>A0A7Y0F054</accession>
<gene>
    <name evidence="2" type="ORF">G1C96_0172</name>
</gene>
<keyword evidence="3" id="KW-1185">Reference proteome</keyword>
<evidence type="ECO:0000256" key="1">
    <source>
        <dbReference type="SAM" id="Phobius"/>
    </source>
</evidence>
<protein>
    <submittedName>
        <fullName evidence="2">Uncharacterized protein</fullName>
    </submittedName>
</protein>
<organism evidence="2 3">
    <name type="scientific">Bifidobacterium moraviense</name>
    <dbReference type="NCBI Taxonomy" id="2675323"/>
    <lineage>
        <taxon>Bacteria</taxon>
        <taxon>Bacillati</taxon>
        <taxon>Actinomycetota</taxon>
        <taxon>Actinomycetes</taxon>
        <taxon>Bifidobacteriales</taxon>
        <taxon>Bifidobacteriaceae</taxon>
        <taxon>Bifidobacterium</taxon>
    </lineage>
</organism>
<dbReference type="Proteomes" id="UP000588277">
    <property type="component" value="Unassembled WGS sequence"/>
</dbReference>
<dbReference type="EMBL" id="JAAIIH010000001">
    <property type="protein sequence ID" value="NMM99594.1"/>
    <property type="molecule type" value="Genomic_DNA"/>
</dbReference>
<proteinExistence type="predicted"/>
<comment type="caution">
    <text evidence="2">The sequence shown here is derived from an EMBL/GenBank/DDBJ whole genome shotgun (WGS) entry which is preliminary data.</text>
</comment>
<feature type="transmembrane region" description="Helical" evidence="1">
    <location>
        <begin position="84"/>
        <end position="110"/>
    </location>
</feature>